<sequence>MKFKFLTSILAGLIIVGCANAPVPEDQKSAYTGNGEVSSVILREDNQQEVGVKIEDQGYMVVMLKEPKDLFPGQKVHVKRHSGGYGEVTVR</sequence>
<keyword evidence="3" id="KW-1185">Reference proteome</keyword>
<keyword evidence="1" id="KW-0732">Signal</keyword>
<feature type="chain" id="PRO_5046926924" evidence="1">
    <location>
        <begin position="22"/>
        <end position="91"/>
    </location>
</feature>
<reference evidence="3" key="1">
    <citation type="journal article" date="2019" name="Int. J. Syst. Evol. Microbiol.">
        <title>The Global Catalogue of Microorganisms (GCM) 10K type strain sequencing project: providing services to taxonomists for standard genome sequencing and annotation.</title>
        <authorList>
            <consortium name="The Broad Institute Genomics Platform"/>
            <consortium name="The Broad Institute Genome Sequencing Center for Infectious Disease"/>
            <person name="Wu L."/>
            <person name="Ma J."/>
        </authorList>
    </citation>
    <scope>NUCLEOTIDE SEQUENCE [LARGE SCALE GENOMIC DNA]</scope>
    <source>
        <strain evidence="3">JCM 18424</strain>
    </source>
</reference>
<dbReference type="EMBL" id="BAABKE010000003">
    <property type="protein sequence ID" value="GAA5097852.1"/>
    <property type="molecule type" value="Genomic_DNA"/>
</dbReference>
<evidence type="ECO:0000313" key="3">
    <source>
        <dbReference type="Proteomes" id="UP001500631"/>
    </source>
</evidence>
<protein>
    <submittedName>
        <fullName evidence="2">Uncharacterized protein</fullName>
    </submittedName>
</protein>
<accession>A0ABP9MPX4</accession>
<feature type="signal peptide" evidence="1">
    <location>
        <begin position="1"/>
        <end position="21"/>
    </location>
</feature>
<evidence type="ECO:0000256" key="1">
    <source>
        <dbReference type="SAM" id="SignalP"/>
    </source>
</evidence>
<proteinExistence type="predicted"/>
<organism evidence="2 3">
    <name type="scientific">Wohlfahrtiimonas larvae</name>
    <dbReference type="NCBI Taxonomy" id="1157986"/>
    <lineage>
        <taxon>Bacteria</taxon>
        <taxon>Pseudomonadati</taxon>
        <taxon>Pseudomonadota</taxon>
        <taxon>Gammaproteobacteria</taxon>
        <taxon>Cardiobacteriales</taxon>
        <taxon>Ignatzschineriaceae</taxon>
        <taxon>Wohlfahrtiimonas</taxon>
    </lineage>
</organism>
<gene>
    <name evidence="2" type="ORF">GCM10023338_09630</name>
</gene>
<dbReference type="PROSITE" id="PS51257">
    <property type="entry name" value="PROKAR_LIPOPROTEIN"/>
    <property type="match status" value="1"/>
</dbReference>
<name>A0ABP9MPX4_9GAMM</name>
<dbReference type="Proteomes" id="UP001500631">
    <property type="component" value="Unassembled WGS sequence"/>
</dbReference>
<evidence type="ECO:0000313" key="2">
    <source>
        <dbReference type="EMBL" id="GAA5097852.1"/>
    </source>
</evidence>
<comment type="caution">
    <text evidence="2">The sequence shown here is derived from an EMBL/GenBank/DDBJ whole genome shotgun (WGS) entry which is preliminary data.</text>
</comment>